<dbReference type="Pfam" id="PF02138">
    <property type="entry name" value="Beach"/>
    <property type="match status" value="1"/>
</dbReference>
<dbReference type="InterPro" id="IPR036322">
    <property type="entry name" value="WD40_repeat_dom_sf"/>
</dbReference>
<evidence type="ECO:0000313" key="7">
    <source>
        <dbReference type="EMBL" id="PPJ54377.1"/>
    </source>
</evidence>
<dbReference type="Pfam" id="PF13385">
    <property type="entry name" value="Laminin_G_3"/>
    <property type="match status" value="1"/>
</dbReference>
<evidence type="ECO:0000256" key="2">
    <source>
        <dbReference type="ARBA" id="ARBA00022737"/>
    </source>
</evidence>
<evidence type="ECO:0000256" key="3">
    <source>
        <dbReference type="PROSITE-ProRule" id="PRU00221"/>
    </source>
</evidence>
<dbReference type="OrthoDB" id="26681at2759"/>
<feature type="repeat" description="WD" evidence="3">
    <location>
        <begin position="2334"/>
        <end position="2375"/>
    </location>
</feature>
<accession>A0A2S6C3T0</accession>
<dbReference type="EMBL" id="PNEN01000565">
    <property type="protein sequence ID" value="PPJ54377.1"/>
    <property type="molecule type" value="Genomic_DNA"/>
</dbReference>
<keyword evidence="8" id="KW-1185">Reference proteome</keyword>
<evidence type="ECO:0000256" key="4">
    <source>
        <dbReference type="SAM" id="MobiDB-lite"/>
    </source>
</evidence>
<feature type="region of interest" description="Disordered" evidence="4">
    <location>
        <begin position="456"/>
        <end position="477"/>
    </location>
</feature>
<dbReference type="Gene3D" id="1.10.1540.10">
    <property type="entry name" value="BEACH domain"/>
    <property type="match status" value="1"/>
</dbReference>
<dbReference type="STRING" id="357750.A0A2S6C3T0"/>
<dbReference type="PANTHER" id="PTHR46108:SF4">
    <property type="entry name" value="BLUE CHEESE"/>
    <property type="match status" value="1"/>
</dbReference>
<dbReference type="SUPFAM" id="SSF50978">
    <property type="entry name" value="WD40 repeat-like"/>
    <property type="match status" value="1"/>
</dbReference>
<dbReference type="Pfam" id="PF14844">
    <property type="entry name" value="PH_BEACH"/>
    <property type="match status" value="1"/>
</dbReference>
<dbReference type="Gene3D" id="2.30.29.30">
    <property type="entry name" value="Pleckstrin-homology domain (PH domain)/Phosphotyrosine-binding domain (PTB)"/>
    <property type="match status" value="1"/>
</dbReference>
<keyword evidence="2" id="KW-0677">Repeat</keyword>
<feature type="region of interest" description="Disordered" evidence="4">
    <location>
        <begin position="1156"/>
        <end position="1195"/>
    </location>
</feature>
<feature type="domain" description="BEACH-type PH" evidence="6">
    <location>
        <begin position="1737"/>
        <end position="1870"/>
    </location>
</feature>
<gene>
    <name evidence="7" type="ORF">CBER1_07750</name>
</gene>
<keyword evidence="1 3" id="KW-0853">WD repeat</keyword>
<feature type="compositionally biased region" description="Polar residues" evidence="4">
    <location>
        <begin position="1642"/>
        <end position="1660"/>
    </location>
</feature>
<reference evidence="8" key="1">
    <citation type="journal article" date="2017" name="bioRxiv">
        <title>Conservation of a gene cluster reveals novel cercosporin biosynthetic mechanisms and extends production to the genus Colletotrichum.</title>
        <authorList>
            <person name="de Jonge R."/>
            <person name="Ebert M.K."/>
            <person name="Huitt-Roehl C.R."/>
            <person name="Pal P."/>
            <person name="Suttle J.C."/>
            <person name="Spanner R.E."/>
            <person name="Neubauer J.D."/>
            <person name="Jurick W.M.II."/>
            <person name="Stott K.A."/>
            <person name="Secor G.A."/>
            <person name="Thomma B.P.H.J."/>
            <person name="Van de Peer Y."/>
            <person name="Townsend C.A."/>
            <person name="Bolton M.D."/>
        </authorList>
    </citation>
    <scope>NUCLEOTIDE SEQUENCE [LARGE SCALE GENOMIC DNA]</scope>
    <source>
        <strain evidence="8">CBS538.71</strain>
    </source>
</reference>
<dbReference type="CDD" id="cd06071">
    <property type="entry name" value="Beach"/>
    <property type="match status" value="1"/>
</dbReference>
<dbReference type="InterPro" id="IPR015943">
    <property type="entry name" value="WD40/YVTN_repeat-like_dom_sf"/>
</dbReference>
<dbReference type="CDD" id="cd01201">
    <property type="entry name" value="PH_BEACH"/>
    <property type="match status" value="1"/>
</dbReference>
<dbReference type="Gene3D" id="2.130.10.10">
    <property type="entry name" value="YVTN repeat-like/Quinoprotein amine dehydrogenase"/>
    <property type="match status" value="1"/>
</dbReference>
<organism evidence="7 8">
    <name type="scientific">Cercospora berteroae</name>
    <dbReference type="NCBI Taxonomy" id="357750"/>
    <lineage>
        <taxon>Eukaryota</taxon>
        <taxon>Fungi</taxon>
        <taxon>Dikarya</taxon>
        <taxon>Ascomycota</taxon>
        <taxon>Pezizomycotina</taxon>
        <taxon>Dothideomycetes</taxon>
        <taxon>Dothideomycetidae</taxon>
        <taxon>Mycosphaerellales</taxon>
        <taxon>Mycosphaerellaceae</taxon>
        <taxon>Cercospora</taxon>
    </lineage>
</organism>
<evidence type="ECO:0000313" key="8">
    <source>
        <dbReference type="Proteomes" id="UP000237631"/>
    </source>
</evidence>
<evidence type="ECO:0008006" key="9">
    <source>
        <dbReference type="Google" id="ProtNLM"/>
    </source>
</evidence>
<feature type="region of interest" description="Disordered" evidence="4">
    <location>
        <begin position="1"/>
        <end position="24"/>
    </location>
</feature>
<dbReference type="InterPro" id="IPR000409">
    <property type="entry name" value="BEACH_dom"/>
</dbReference>
<feature type="domain" description="BEACH" evidence="5">
    <location>
        <begin position="1908"/>
        <end position="2202"/>
    </location>
</feature>
<dbReference type="InterPro" id="IPR001680">
    <property type="entry name" value="WD40_rpt"/>
</dbReference>
<name>A0A2S6C3T0_9PEZI</name>
<evidence type="ECO:0000256" key="1">
    <source>
        <dbReference type="ARBA" id="ARBA00022574"/>
    </source>
</evidence>
<dbReference type="InterPro" id="IPR036372">
    <property type="entry name" value="BEACH_dom_sf"/>
</dbReference>
<dbReference type="FunFam" id="1.10.1540.10:FF:000002">
    <property type="entry name" value="WD repeat and FYVE domain containing 3"/>
    <property type="match status" value="1"/>
</dbReference>
<sequence>MALRVGQTGRLRSASRGLNTDEQATDTAARTRILFVQPDAPNDVEFARVSEIAAKLRQDLLSQPSSKDTFRHGGGFQRILEVLRHVNLRLNSPQDDDLALAAASALLQTLLRLLTEALAGHSGNERYFVNHAEGWPAVRESLGTTQKIFIDAGYMEGIATLYDSLLGCSLRHSTFGLLAARVGEIAQAGGDDGQSIVQSPILEIPSACAIALELALDATGNATVNEDGHLMRCVTAFLSFVLSVSDANVRSAVSLWRTDILTKILKIHFSFPRSIEFAELIRALVLSIGGFGLTNIEDVHSLFKSAATSDIARQDLLSLLRSSKEPAYVQFDISRHGFAAVEVPSLRWAFPPTQGFGLTAWMRIDEFDARAHTTLFGAFDAMHACFVLLYLEKDSHQLILQTSIRAANPSVRFKSTQFEPGRWYHVALVQRKSTTDPSQSVASLYVDGNFAEQRRLPYPETPDEASKSDPTGPRRHRPVQAFFGTTRGVAADPRPNVVTSRWSLGRAHLYAIPLSDEFVAVHYRLGPRYSGNLQDCLGPLLTYRASSELNRHNEILHPEKTDKSDIVTATEVRGSEVAPEARLYLTITPHAILDFDAPDAKGQGDGTELDRKALARYRKLTQSARAVALNTAVGSVNDAFARSFGTGILIGDPVVVVPRGLDDATWCLSGSLSVLTKLLESASTKQAFLQVVQVFFDCVKDNWRISEAMEKGHGFGTLAIIIREKLGIELGSSQSTRRPSTMLNLEDRQSMPRELLELILDFVGYLKDSPEQSMLVNPMAYRVLLIDFDTWRRCDIETQRLYYTQFVDFIVDNHNASFNQKRLTRMRCVKRMIEALKCEEITPEAAPLMISAIQALVDGHSAQAMYRELAMFVAWGLHDERALPVAPARGFPGSVSVRQKAGWTRSARNSRPSTPGGPQQSLPRMGLQRSELAVLVLKLLADIVAHDKTTTSIRRLIKAVTGRWLLHLLSENDVRIIELTLSIICRALSSLGPDFKAPFTDKNGAFVIMKARLKACWRSPSIWSLAFAILFGRDVPLDWLGEEFTAFHLVELLSVDDELRIGNAEMLQSIFAMLEAGLRKVASDDNPDETESKILKNVIQFLGELYDRSSAFRDFASNSRYLQELLFVLFPLLAGTDRLSADMELQSDALSFKGEEVRMRPHSNSIGERPPSVRSLNIHDNESGKRTPSPRAANRVPAPRRISSFVIVNDRLAAPPTQFKAPMAPQNGATIKINVTNSLVESLLELGITLFIDQVCYKDKFNGIGVFLKVPPGFKEHQAYFESYVLVHALSQLGSHLRLNQQLLVETRVLTNVARYAQHMAEAVAEGWFIDGAQPLLDFTGEILEHLQRPEIAEMKAVRLCSQSTTAIRVVFLKATLWRLAELNEDASENDVSTFLAKMTFWQTILFSSENHESTFTKLICYLLYHKLVSAVKSVRLAAAQLWRIVLVQKPTETATMLSNTMGPENRHLSTGFMKLASMDDEDFLNWVDRNRDMLDGVFYASLSKPWEDFVQTENRSSEETTKNRLNKRKDKLKQWQTEETLSDDFLNRYEVSTSHWRANVHAQERAKLQRALQDHHENINQLLTAFAKIDNSVKQACGLDPAPINRWQLDETEAANRMRMRLVPEAAEYKPAFEPRRKGSQRASKSMLSVDTRFRSQSEPIGGQPPSTPTMPLVPITDGSSEAIEFVAENGHGRPRGDSLSESQMLEGGFEMVDDPKEDEDGMIEDKNRKVMTSLQRGDMVQQLYNVSRIVGLEACEGLVVIGQKCFYMQDNFFQRSDGEIVSVSQAPEDERDPYIQLISGKDVGIQRTKHAVGDQETRHWTWSEVLSISKRRFLLRDVAIEVFFSDGRSYLITCMASKIRDDLYNAIANRAPHIYSSSSVASEDSWRLDTLRNPEEAPKNLGSKFNSLFNSGPTHAATRKWQRGEMSNFQYLMLVNTMAGRTFNDLTQYPVFPWVLADYASEELDLENPKTFRDFSKPMGCQTPAREAEYKDRYKQFAEMDQNAPSFHYGTHYSSAMIVSSYLIRLQPFVQSYLLLQGGNFDHADRLFDSVEKAWQSASRETMSDVRELTPEFFYLPEFLVNINKYDFGAKQVSGELVNDVKLPKWAKGDPHIFISKHREALESPYVSQHLPDWIDLIFGYKQRGEAAIEATNVFNHLSYAGAKDLDKIDDRVEHVATIGIIHSFGQTPHQVFQKPHPNSEADKQTEPKLDTLAETLVRLPEPDMNTGERVSDFTLAPLHGRILASGPCKLNVLPECTRHMQWGFADNSIRFFSSQSKRSMGLYENTHVGPVNTATFVDSKTLVTGGRDCTIGVWKIHQAKDAIEMTSKAYLFGHRTSVTVLAASRVFSTLLSISSDGQALLWGLNRFSCIRVLLPPGSGPPIQVAKISNVSGHILLCRGGTVSLYTLNGHLLVEQNLSEREDESILCCAFYEGQGNEFLQRELIFTGHAHGVANVWALTNLSDGSWYLQLVKRLQQTDVVMREGSARAGVASAKGITAILPSAREVWTGDEEGNVWREAFDKIINVNIGINPEEPVEGTDLFKRGVVDLKEESAETFKHFVAWLYTRQLPVNSEDSATNQFSRLYPLWFLADRRQVPLLANCTINALKDLIMTRKQLPAKQLSPICEGITEGSQLRRFLAYSIAHAGGPHLLAESRRHYLSCAALCDILKIVWEREESKGVADSRLTIVDLCDFHQHEDGVRCPK</sequence>
<dbReference type="InterPro" id="IPR011993">
    <property type="entry name" value="PH-like_dom_sf"/>
</dbReference>
<dbReference type="PANTHER" id="PTHR46108">
    <property type="entry name" value="BLUE CHEESE"/>
    <property type="match status" value="1"/>
</dbReference>
<dbReference type="SMART" id="SM01026">
    <property type="entry name" value="Beach"/>
    <property type="match status" value="1"/>
</dbReference>
<dbReference type="InterPro" id="IPR056252">
    <property type="entry name" value="Alfy-like_Arm-like"/>
</dbReference>
<dbReference type="Pfam" id="PF23295">
    <property type="entry name" value="Arm_4"/>
    <property type="match status" value="1"/>
</dbReference>
<feature type="region of interest" description="Disordered" evidence="4">
    <location>
        <begin position="897"/>
        <end position="924"/>
    </location>
</feature>
<feature type="compositionally biased region" description="Polar residues" evidence="4">
    <location>
        <begin position="906"/>
        <end position="922"/>
    </location>
</feature>
<feature type="region of interest" description="Disordered" evidence="4">
    <location>
        <begin position="1635"/>
        <end position="1671"/>
    </location>
</feature>
<evidence type="ECO:0000259" key="6">
    <source>
        <dbReference type="PROSITE" id="PS51783"/>
    </source>
</evidence>
<dbReference type="PROSITE" id="PS50197">
    <property type="entry name" value="BEACH"/>
    <property type="match status" value="1"/>
</dbReference>
<dbReference type="InterPro" id="IPR051944">
    <property type="entry name" value="BEACH_domain_protein"/>
</dbReference>
<feature type="repeat" description="WD" evidence="3">
    <location>
        <begin position="2287"/>
        <end position="2327"/>
    </location>
</feature>
<dbReference type="PROSITE" id="PS51783">
    <property type="entry name" value="PH_BEACH"/>
    <property type="match status" value="1"/>
</dbReference>
<dbReference type="Proteomes" id="UP000237631">
    <property type="component" value="Unassembled WGS sequence"/>
</dbReference>
<dbReference type="SUPFAM" id="SSF49899">
    <property type="entry name" value="Concanavalin A-like lectins/glucanases"/>
    <property type="match status" value="1"/>
</dbReference>
<dbReference type="InterPro" id="IPR013320">
    <property type="entry name" value="ConA-like_dom_sf"/>
</dbReference>
<dbReference type="PROSITE" id="PS50082">
    <property type="entry name" value="WD_REPEATS_2"/>
    <property type="match status" value="2"/>
</dbReference>
<dbReference type="InterPro" id="IPR023362">
    <property type="entry name" value="PH-BEACH_dom"/>
</dbReference>
<proteinExistence type="predicted"/>
<protein>
    <recommendedName>
        <fullName evidence="9">Beach-domain-containing protein</fullName>
    </recommendedName>
</protein>
<dbReference type="SUPFAM" id="SSF81837">
    <property type="entry name" value="BEACH domain"/>
    <property type="match status" value="1"/>
</dbReference>
<comment type="caution">
    <text evidence="7">The sequence shown here is derived from an EMBL/GenBank/DDBJ whole genome shotgun (WGS) entry which is preliminary data.</text>
</comment>
<dbReference type="Gene3D" id="2.60.120.200">
    <property type="match status" value="1"/>
</dbReference>
<dbReference type="SMART" id="SM00320">
    <property type="entry name" value="WD40"/>
    <property type="match status" value="3"/>
</dbReference>
<dbReference type="SUPFAM" id="SSF50729">
    <property type="entry name" value="PH domain-like"/>
    <property type="match status" value="1"/>
</dbReference>
<evidence type="ECO:0000259" key="5">
    <source>
        <dbReference type="PROSITE" id="PS50197"/>
    </source>
</evidence>